<dbReference type="SUPFAM" id="SSF53649">
    <property type="entry name" value="Alkaline phosphatase-like"/>
    <property type="match status" value="1"/>
</dbReference>
<dbReference type="Gene3D" id="3.40.720.10">
    <property type="entry name" value="Alkaline Phosphatase, subunit A"/>
    <property type="match status" value="1"/>
</dbReference>
<comment type="similarity">
    <text evidence="7">Belongs to the phosphoethanolamine transferase family.</text>
</comment>
<evidence type="ECO:0000313" key="11">
    <source>
        <dbReference type="Proteomes" id="UP000229434"/>
    </source>
</evidence>
<evidence type="ECO:0000256" key="3">
    <source>
        <dbReference type="ARBA" id="ARBA00022679"/>
    </source>
</evidence>
<dbReference type="InterPro" id="IPR058130">
    <property type="entry name" value="PEA_transf_C"/>
</dbReference>
<dbReference type="InterPro" id="IPR000917">
    <property type="entry name" value="Sulfatase_N"/>
</dbReference>
<feature type="transmembrane region" description="Helical" evidence="8">
    <location>
        <begin position="64"/>
        <end position="83"/>
    </location>
</feature>
<evidence type="ECO:0000256" key="4">
    <source>
        <dbReference type="ARBA" id="ARBA00022692"/>
    </source>
</evidence>
<keyword evidence="5 8" id="KW-1133">Transmembrane helix</keyword>
<sequence>MLFLPIISLLLPKLFMKLTPRKHYLLTVVLLLIYSIVMIYALAYPPNPNRIIETWLLTLLLQRFCPRLWYGLMWLSTIIILLYHPTAALYGRPSFGIVASLLSTTVSEASEYIGAISWRTYLATLLLASVPLFVVRLSRNLAVPRWRGYWGFLLVFILVLMTAQTARKGYTSGGFALRAQPIEFLADAYLQPRAYFAELAKLKADLAKPDNWQISSNHQIYRNYVLIIGESMRADYMHLYGFKYTNTPFLDKHANIVMDNMLSAGPNTPISLLHGLTLSHGKPFSIQNNVITLAKKAGMDTAWLSNQGALGQYDTSISTIAHQANHVTFLKTTGYDFGERSFDHQLVAPLKKVLAQPLTTSQSRLIVLHIMGSHPNPCDRLPQPPHLYVENNNSNCYIDSIRQTDSLLGQIYATLQSSGQPFSMLYFSDHGLSHDKNTYEKNSIVRSASILRHNDHFYQNYHVPLVVINSDQSGQSRNKAQRSGLELLDGIAQWLGIRTPQLPYSEQFFSTVDSTQLQVLDFNQRLQSVNQLQSDPLPANLR</sequence>
<evidence type="ECO:0000259" key="9">
    <source>
        <dbReference type="Pfam" id="PF00884"/>
    </source>
</evidence>
<organism evidence="10 11">
    <name type="scientific">Snodgrassella alvi</name>
    <dbReference type="NCBI Taxonomy" id="1196083"/>
    <lineage>
        <taxon>Bacteria</taxon>
        <taxon>Pseudomonadati</taxon>
        <taxon>Pseudomonadota</taxon>
        <taxon>Betaproteobacteria</taxon>
        <taxon>Neisseriales</taxon>
        <taxon>Neisseriaceae</taxon>
        <taxon>Snodgrassella</taxon>
    </lineage>
</organism>
<dbReference type="GO" id="GO:0016776">
    <property type="term" value="F:phosphotransferase activity, phosphate group as acceptor"/>
    <property type="evidence" value="ECO:0007669"/>
    <property type="project" value="TreeGrafter"/>
</dbReference>
<keyword evidence="6 8" id="KW-0472">Membrane</keyword>
<dbReference type="AlphaFoldDB" id="A0A2N9XTD2"/>
<keyword evidence="2" id="KW-1003">Cell membrane</keyword>
<feature type="transmembrane region" description="Helical" evidence="8">
    <location>
        <begin position="24"/>
        <end position="43"/>
    </location>
</feature>
<dbReference type="CDD" id="cd16017">
    <property type="entry name" value="LptA"/>
    <property type="match status" value="1"/>
</dbReference>
<evidence type="ECO:0000256" key="5">
    <source>
        <dbReference type="ARBA" id="ARBA00022989"/>
    </source>
</evidence>
<name>A0A2N9XTD2_9NEIS</name>
<dbReference type="PANTHER" id="PTHR30443">
    <property type="entry name" value="INNER MEMBRANE PROTEIN"/>
    <property type="match status" value="1"/>
</dbReference>
<evidence type="ECO:0000256" key="8">
    <source>
        <dbReference type="SAM" id="Phobius"/>
    </source>
</evidence>
<comment type="subcellular location">
    <subcellularLocation>
        <location evidence="1">Cell membrane</location>
        <topology evidence="1">Multi-pass membrane protein</topology>
    </subcellularLocation>
</comment>
<gene>
    <name evidence="10" type="ORF">BHC49_13665</name>
</gene>
<comment type="caution">
    <text evidence="10">The sequence shown here is derived from an EMBL/GenBank/DDBJ whole genome shotgun (WGS) entry which is preliminary data.</text>
</comment>
<dbReference type="GO" id="GO:0009244">
    <property type="term" value="P:lipopolysaccharide core region biosynthetic process"/>
    <property type="evidence" value="ECO:0007669"/>
    <property type="project" value="TreeGrafter"/>
</dbReference>
<protein>
    <recommendedName>
        <fullName evidence="9">Sulfatase N-terminal domain-containing protein</fullName>
    </recommendedName>
</protein>
<dbReference type="Proteomes" id="UP000229434">
    <property type="component" value="Unassembled WGS sequence"/>
</dbReference>
<feature type="domain" description="Sulfatase N-terminal" evidence="9">
    <location>
        <begin position="222"/>
        <end position="497"/>
    </location>
</feature>
<evidence type="ECO:0000256" key="1">
    <source>
        <dbReference type="ARBA" id="ARBA00004651"/>
    </source>
</evidence>
<evidence type="ECO:0000313" key="10">
    <source>
        <dbReference type="EMBL" id="PIT52495.1"/>
    </source>
</evidence>
<dbReference type="Pfam" id="PF00884">
    <property type="entry name" value="Sulfatase"/>
    <property type="match status" value="1"/>
</dbReference>
<accession>A0A2N9XTD2</accession>
<feature type="transmembrane region" description="Helical" evidence="8">
    <location>
        <begin position="118"/>
        <end position="137"/>
    </location>
</feature>
<dbReference type="PANTHER" id="PTHR30443:SF4">
    <property type="entry name" value="PHOSPHOETHANOLAMINE TRANSFERASE OPGE-RELATED"/>
    <property type="match status" value="1"/>
</dbReference>
<keyword evidence="3" id="KW-0808">Transferase</keyword>
<reference evidence="10 11" key="1">
    <citation type="journal article" date="2017" name="MBio">
        <title>Type VI secretion-mediated competition in the bee gut microbiome.</title>
        <authorList>
            <person name="Steele M.I."/>
            <person name="Kwong W.K."/>
            <person name="Powell J.E."/>
            <person name="Whiteley M."/>
            <person name="Moran N.A."/>
        </authorList>
    </citation>
    <scope>NUCLEOTIDE SEQUENCE [LARGE SCALE GENOMIC DNA]</scope>
    <source>
        <strain evidence="10 11">Nev3CBA3</strain>
    </source>
</reference>
<dbReference type="GO" id="GO:0005886">
    <property type="term" value="C:plasma membrane"/>
    <property type="evidence" value="ECO:0007669"/>
    <property type="project" value="UniProtKB-SubCell"/>
</dbReference>
<proteinExistence type="inferred from homology"/>
<dbReference type="EMBL" id="MEIS01000128">
    <property type="protein sequence ID" value="PIT52495.1"/>
    <property type="molecule type" value="Genomic_DNA"/>
</dbReference>
<dbReference type="InterPro" id="IPR040423">
    <property type="entry name" value="PEA_transferase"/>
</dbReference>
<dbReference type="InterPro" id="IPR017850">
    <property type="entry name" value="Alkaline_phosphatase_core_sf"/>
</dbReference>
<feature type="transmembrane region" description="Helical" evidence="8">
    <location>
        <begin position="149"/>
        <end position="166"/>
    </location>
</feature>
<keyword evidence="4 8" id="KW-0812">Transmembrane</keyword>
<evidence type="ECO:0000256" key="2">
    <source>
        <dbReference type="ARBA" id="ARBA00022475"/>
    </source>
</evidence>
<evidence type="ECO:0000256" key="6">
    <source>
        <dbReference type="ARBA" id="ARBA00023136"/>
    </source>
</evidence>
<dbReference type="OrthoDB" id="9786870at2"/>
<evidence type="ECO:0000256" key="7">
    <source>
        <dbReference type="ARBA" id="ARBA00038481"/>
    </source>
</evidence>